<dbReference type="GeneID" id="100370185"/>
<feature type="transmembrane region" description="Helical" evidence="7">
    <location>
        <begin position="77"/>
        <end position="103"/>
    </location>
</feature>
<dbReference type="PANTHER" id="PTHR10766:SF111">
    <property type="entry name" value="TRANSMEMBRANE 9 SUPERFAMILY MEMBER 2"/>
    <property type="match status" value="1"/>
</dbReference>
<dbReference type="InterPro" id="IPR004240">
    <property type="entry name" value="EMP70"/>
</dbReference>
<feature type="transmembrane region" description="Helical" evidence="7">
    <location>
        <begin position="154"/>
        <end position="176"/>
    </location>
</feature>
<evidence type="ECO:0000256" key="5">
    <source>
        <dbReference type="ARBA" id="ARBA00022989"/>
    </source>
</evidence>
<proteinExistence type="inferred from homology"/>
<keyword evidence="5 7" id="KW-1133">Transmembrane helix</keyword>
<dbReference type="PANTHER" id="PTHR10766">
    <property type="entry name" value="TRANSMEMBRANE 9 SUPERFAMILY PROTEIN"/>
    <property type="match status" value="1"/>
</dbReference>
<feature type="transmembrane region" description="Helical" evidence="7">
    <location>
        <begin position="352"/>
        <end position="373"/>
    </location>
</feature>
<comment type="similarity">
    <text evidence="2 7">Belongs to the nonaspanin (TM9SF) (TC 9.A.2) family.</text>
</comment>
<dbReference type="RefSeq" id="XP_002741907.1">
    <property type="nucleotide sequence ID" value="XM_002741861.2"/>
</dbReference>
<feature type="transmembrane region" description="Helical" evidence="7">
    <location>
        <begin position="313"/>
        <end position="332"/>
    </location>
</feature>
<reference evidence="10" key="1">
    <citation type="submission" date="2025-08" db="UniProtKB">
        <authorList>
            <consortium name="RefSeq"/>
        </authorList>
    </citation>
    <scope>IDENTIFICATION</scope>
    <source>
        <tissue evidence="10">Testes</tissue>
    </source>
</reference>
<evidence type="ECO:0000313" key="9">
    <source>
        <dbReference type="Proteomes" id="UP000694865"/>
    </source>
</evidence>
<keyword evidence="6 7" id="KW-0472">Membrane</keyword>
<keyword evidence="8" id="KW-0175">Coiled coil</keyword>
<evidence type="ECO:0000256" key="6">
    <source>
        <dbReference type="ARBA" id="ARBA00023136"/>
    </source>
</evidence>
<feature type="coiled-coil region" evidence="8">
    <location>
        <begin position="397"/>
        <end position="427"/>
    </location>
</feature>
<accession>A0ABM0H166</accession>
<dbReference type="Pfam" id="PF02990">
    <property type="entry name" value="EMP70"/>
    <property type="match status" value="1"/>
</dbReference>
<feature type="transmembrane region" description="Helical" evidence="7">
    <location>
        <begin position="238"/>
        <end position="263"/>
    </location>
</feature>
<feature type="transmembrane region" description="Helical" evidence="7">
    <location>
        <begin position="188"/>
        <end position="210"/>
    </location>
</feature>
<feature type="transmembrane region" description="Helical" evidence="7">
    <location>
        <begin position="28"/>
        <end position="50"/>
    </location>
</feature>
<feature type="transmembrane region" description="Helical" evidence="7">
    <location>
        <begin position="115"/>
        <end position="134"/>
    </location>
</feature>
<evidence type="ECO:0000256" key="4">
    <source>
        <dbReference type="ARBA" id="ARBA00022729"/>
    </source>
</evidence>
<evidence type="ECO:0000256" key="7">
    <source>
        <dbReference type="RuleBase" id="RU363079"/>
    </source>
</evidence>
<feature type="transmembrane region" description="Helical" evidence="7">
    <location>
        <begin position="275"/>
        <end position="301"/>
    </location>
</feature>
<evidence type="ECO:0000256" key="1">
    <source>
        <dbReference type="ARBA" id="ARBA00004141"/>
    </source>
</evidence>
<keyword evidence="9" id="KW-1185">Reference proteome</keyword>
<sequence>MAREEKDVKWSHRWNYVMDSLNHNNLNLFSIMNSGLITAFFTGGITILSYKVKASRNKNEESSGWPQIKEDVFRTPLGYLAISVIVGNGVQVIITTLLVISFATLGTISPANPGSISMTILIGYVTLGSCPAGYTTAKLYKMWGGEHWKLTTALTATLLPAMAIFQLLLCNIIFVVTGSSSVLPWTTGIAVLSIWIFGNVPLVVFGGFFAQKQKRVWHPVPPSDIRRFMPSRACYRKIAVLIIKLFCGAIPFSVIFIQLFFILNSLWNNQIYYSYGYLAIQVAILCVLCAEISIVFTYLQLSAENYRWSWNSFITTGFGAVYFFVYCVYFYINKTEAQDPFSFVIYFSYTSLMAIVFLLFTGSIGFIAALVFVRKLYMPYATEYYQKPLNRVVAKELKDVEANVEILETIEQEAEEVNLTAENFKHHQPAEEEEKLLA</sequence>
<keyword evidence="3 7" id="KW-0812">Transmembrane</keyword>
<organism evidence="9 10">
    <name type="scientific">Saccoglossus kowalevskii</name>
    <name type="common">Acorn worm</name>
    <dbReference type="NCBI Taxonomy" id="10224"/>
    <lineage>
        <taxon>Eukaryota</taxon>
        <taxon>Metazoa</taxon>
        <taxon>Hemichordata</taxon>
        <taxon>Enteropneusta</taxon>
        <taxon>Harrimaniidae</taxon>
        <taxon>Saccoglossus</taxon>
    </lineage>
</organism>
<evidence type="ECO:0000256" key="2">
    <source>
        <dbReference type="ARBA" id="ARBA00005227"/>
    </source>
</evidence>
<gene>
    <name evidence="10" type="primary">LOC100370185</name>
</gene>
<comment type="subcellular location">
    <subcellularLocation>
        <location evidence="1">Membrane</location>
        <topology evidence="1">Multi-pass membrane protein</topology>
    </subcellularLocation>
</comment>
<evidence type="ECO:0000313" key="10">
    <source>
        <dbReference type="RefSeq" id="XP_002741907.1"/>
    </source>
</evidence>
<keyword evidence="4" id="KW-0732">Signal</keyword>
<protein>
    <recommendedName>
        <fullName evidence="7">Transmembrane 9 superfamily member</fullName>
    </recommendedName>
</protein>
<evidence type="ECO:0000256" key="8">
    <source>
        <dbReference type="SAM" id="Coils"/>
    </source>
</evidence>
<dbReference type="Proteomes" id="UP000694865">
    <property type="component" value="Unplaced"/>
</dbReference>
<name>A0ABM0H166_SACKO</name>
<evidence type="ECO:0000256" key="3">
    <source>
        <dbReference type="ARBA" id="ARBA00022692"/>
    </source>
</evidence>